<dbReference type="Gene3D" id="1.20.120.450">
    <property type="entry name" value="dinb family like domain"/>
    <property type="match status" value="1"/>
</dbReference>
<dbReference type="Pfam" id="PF11716">
    <property type="entry name" value="MDMPI_N"/>
    <property type="match status" value="1"/>
</dbReference>
<dbReference type="InterPro" id="IPR024344">
    <property type="entry name" value="MDMPI_metal-binding"/>
</dbReference>
<evidence type="ECO:0000259" key="1">
    <source>
        <dbReference type="Pfam" id="PF11716"/>
    </source>
</evidence>
<feature type="domain" description="Mycothiol-dependent maleylpyruvate isomerase metal-binding" evidence="1">
    <location>
        <begin position="9"/>
        <end position="94"/>
    </location>
</feature>
<name>A0A0U0ZLL0_9MYCO</name>
<dbReference type="Proteomes" id="UP000045782">
    <property type="component" value="Unassembled WGS sequence"/>
</dbReference>
<proteinExistence type="predicted"/>
<dbReference type="AlphaFoldDB" id="A0A0U0ZLL0"/>
<dbReference type="InterPro" id="IPR034660">
    <property type="entry name" value="DinB/YfiT-like"/>
</dbReference>
<dbReference type="NCBIfam" id="TIGR03083">
    <property type="entry name" value="maleylpyruvate isomerase family mycothiol-dependent enzyme"/>
    <property type="match status" value="1"/>
</dbReference>
<accession>A0A0U0ZLL0</accession>
<gene>
    <name evidence="2" type="ORF">ERS075579_02296</name>
</gene>
<dbReference type="EMBL" id="CSWP01000004">
    <property type="protein sequence ID" value="CPV51679.1"/>
    <property type="molecule type" value="Genomic_DNA"/>
</dbReference>
<dbReference type="InterPro" id="IPR017517">
    <property type="entry name" value="Maleyloyr_isom"/>
</dbReference>
<dbReference type="GO" id="GO:0046872">
    <property type="term" value="F:metal ion binding"/>
    <property type="evidence" value="ECO:0007669"/>
    <property type="project" value="InterPro"/>
</dbReference>
<organism evidence="2 3">
    <name type="scientific">Mycobacteroides abscessus</name>
    <dbReference type="NCBI Taxonomy" id="36809"/>
    <lineage>
        <taxon>Bacteria</taxon>
        <taxon>Bacillati</taxon>
        <taxon>Actinomycetota</taxon>
        <taxon>Actinomycetes</taxon>
        <taxon>Mycobacteriales</taxon>
        <taxon>Mycobacteriaceae</taxon>
        <taxon>Mycobacteroides</taxon>
    </lineage>
</organism>
<protein>
    <submittedName>
        <fullName evidence="2">DinB family protein</fullName>
    </submittedName>
</protein>
<reference evidence="2 3" key="1">
    <citation type="submission" date="2015-03" db="EMBL/GenBank/DDBJ databases">
        <authorList>
            <person name="Murphy D."/>
        </authorList>
    </citation>
    <scope>NUCLEOTIDE SEQUENCE [LARGE SCALE GENOMIC DNA]</scope>
    <source>
        <strain evidence="2 3">PAP088</strain>
    </source>
</reference>
<evidence type="ECO:0000313" key="3">
    <source>
        <dbReference type="Proteomes" id="UP000045782"/>
    </source>
</evidence>
<evidence type="ECO:0000313" key="2">
    <source>
        <dbReference type="EMBL" id="CPV51679.1"/>
    </source>
</evidence>
<sequence length="207" mass="22465">MQSAMELARAERIDLADFLAGLTAEQWDAPSLCTQWRVRDVVTHMIGYEDLSRAEFYSRVAKAGFNPNKANANRVAELAGRTPQELLAMVRAAQTPGVLTSGFGGRIALLDGIIHQQDIRRPLGMPRQIPGDRLTVAMDFARWAPPVRGALRARGVRLVATDLDWSRGRGPEVTGPAEALLMAMAARPCALAELEGPGKSTLAQHIS</sequence>
<dbReference type="SUPFAM" id="SSF109854">
    <property type="entry name" value="DinB/YfiT-like putative metalloenzymes"/>
    <property type="match status" value="1"/>
</dbReference>